<dbReference type="Pfam" id="PF14362">
    <property type="entry name" value="DUF4407"/>
    <property type="match status" value="1"/>
</dbReference>
<feature type="compositionally biased region" description="Basic and acidic residues" evidence="1">
    <location>
        <begin position="443"/>
        <end position="453"/>
    </location>
</feature>
<keyword evidence="2" id="KW-0812">Transmembrane</keyword>
<feature type="region of interest" description="Disordered" evidence="1">
    <location>
        <begin position="443"/>
        <end position="542"/>
    </location>
</feature>
<dbReference type="EMBL" id="WOFH01000001">
    <property type="protein sequence ID" value="MUN35348.1"/>
    <property type="molecule type" value="Genomic_DNA"/>
</dbReference>
<evidence type="ECO:0000256" key="2">
    <source>
        <dbReference type="SAM" id="Phobius"/>
    </source>
</evidence>
<accession>A0A7K1KT34</accession>
<sequence>MTSVPRRTVGFHPLIWLSGARPEILAQCPTERGKYQGIGAAVLITAGMAAVSMAFALSMAIKAPLVVALVFALLWGLAIMMLDRWLVTTIQRQEHKRHAFYLAAPRLLFALLIGIVISTPLVLQIFKPEINVQLEQMKAEAANSNAQNAEAGKLGQRIAKLDAEAKRLEGIISNNGDTGTDQNADRTLAGLRKQEGDALKRVNAARKKLGCELSGQGGQCTAGDGPLARLSKQELDDAEGQLKNIRDQIAARQAQLQREGSTSRQQNLATAKQRLPQARKELAAAQQQRDRLDEGFADSNATSDGLLLRIKALNELTEQQSTLMWAHLLLLLLFTSIECLPIFVKLLLTLMPKKNLYEEILEVEEHRQLRVAEERARREQNAQILDAEDIITQARLLREARDAVIPRMVEQTVRAEEEIAQAVLHEWRNRELRNIPGNVDNYLRSDHFPRVDPHPGQPQGGGVQPGAPIPGHPGQPGPAPVPSVPPRPGPGRGPLPPSAPPPSGPPASAPPAPAPAPAPAPPNGVPSNRHGPWQGPPPGSFS</sequence>
<evidence type="ECO:0000256" key="1">
    <source>
        <dbReference type="SAM" id="MobiDB-lite"/>
    </source>
</evidence>
<organism evidence="3 4">
    <name type="scientific">Actinomadura litoris</name>
    <dbReference type="NCBI Taxonomy" id="2678616"/>
    <lineage>
        <taxon>Bacteria</taxon>
        <taxon>Bacillati</taxon>
        <taxon>Actinomycetota</taxon>
        <taxon>Actinomycetes</taxon>
        <taxon>Streptosporangiales</taxon>
        <taxon>Thermomonosporaceae</taxon>
        <taxon>Actinomadura</taxon>
    </lineage>
</organism>
<keyword evidence="4" id="KW-1185">Reference proteome</keyword>
<feature type="transmembrane region" description="Helical" evidence="2">
    <location>
        <begin position="99"/>
        <end position="123"/>
    </location>
</feature>
<comment type="caution">
    <text evidence="3">The sequence shown here is derived from an EMBL/GenBank/DDBJ whole genome shotgun (WGS) entry which is preliminary data.</text>
</comment>
<feature type="transmembrane region" description="Helical" evidence="2">
    <location>
        <begin position="40"/>
        <end position="61"/>
    </location>
</feature>
<keyword evidence="2" id="KW-0472">Membrane</keyword>
<reference evidence="3 4" key="1">
    <citation type="submission" date="2019-11" db="EMBL/GenBank/DDBJ databases">
        <authorList>
            <person name="Cao P."/>
        </authorList>
    </citation>
    <scope>NUCLEOTIDE SEQUENCE [LARGE SCALE GENOMIC DNA]</scope>
    <source>
        <strain evidence="3 4">NEAU-AAG5</strain>
    </source>
</reference>
<dbReference type="InterPro" id="IPR025519">
    <property type="entry name" value="DUF4407"/>
</dbReference>
<gene>
    <name evidence="3" type="ORF">GNZ18_01835</name>
</gene>
<dbReference type="RefSeq" id="WP_156214305.1">
    <property type="nucleotide sequence ID" value="NZ_WOFH01000001.1"/>
</dbReference>
<feature type="compositionally biased region" description="Pro residues" evidence="1">
    <location>
        <begin position="467"/>
        <end position="524"/>
    </location>
</feature>
<evidence type="ECO:0000313" key="4">
    <source>
        <dbReference type="Proteomes" id="UP000432015"/>
    </source>
</evidence>
<dbReference type="Proteomes" id="UP000432015">
    <property type="component" value="Unassembled WGS sequence"/>
</dbReference>
<dbReference type="AlphaFoldDB" id="A0A7K1KT34"/>
<feature type="compositionally biased region" description="Polar residues" evidence="1">
    <location>
        <begin position="254"/>
        <end position="270"/>
    </location>
</feature>
<name>A0A7K1KT34_9ACTN</name>
<keyword evidence="2" id="KW-1133">Transmembrane helix</keyword>
<protein>
    <submittedName>
        <fullName evidence="3">DUF4407 domain-containing protein</fullName>
    </submittedName>
</protein>
<evidence type="ECO:0000313" key="3">
    <source>
        <dbReference type="EMBL" id="MUN35348.1"/>
    </source>
</evidence>
<feature type="region of interest" description="Disordered" evidence="1">
    <location>
        <begin position="254"/>
        <end position="297"/>
    </location>
</feature>
<proteinExistence type="predicted"/>
<feature type="transmembrane region" description="Helical" evidence="2">
    <location>
        <begin position="67"/>
        <end position="87"/>
    </location>
</feature>
<feature type="compositionally biased region" description="Basic and acidic residues" evidence="1">
    <location>
        <begin position="278"/>
        <end position="294"/>
    </location>
</feature>